<dbReference type="InterPro" id="IPR050095">
    <property type="entry name" value="ECF_ABC_transporter_ATP-bd"/>
</dbReference>
<evidence type="ECO:0000256" key="7">
    <source>
        <dbReference type="ARBA" id="ARBA00022967"/>
    </source>
</evidence>
<evidence type="ECO:0000256" key="2">
    <source>
        <dbReference type="ARBA" id="ARBA00005417"/>
    </source>
</evidence>
<keyword evidence="8" id="KW-0472">Membrane</keyword>
<name>A0A1N7PKS4_9BACL</name>
<sequence>MTMIRVENLAFSYRKDAPVLQEITLNFDQRPTAIIGRNGAGKTTFVKLLKGLLKPDRGGITVGDTDVRTATAASLARQVGLVFQNPDDQIFKGNVLEEVLFGPLNIGQDPETARQNAMDALEMVGLEQRLEVNPQDLSLSEKKMVCIAAVVAMDTDIVIMDEPTIAQDPEGKERIRQIIGTLTGRGKGVLTIIHDMDFVAECFERTIILNRGRVLLDGDTRDIFSRPDLLRQAHLEPPAVARLGAELGLSDTFLTVEELVTALRQTRES</sequence>
<feature type="domain" description="ABC transporter" evidence="9">
    <location>
        <begin position="4"/>
        <end position="236"/>
    </location>
</feature>
<organism evidence="10 11">
    <name type="scientific">Kroppenstedtia eburnea</name>
    <dbReference type="NCBI Taxonomy" id="714067"/>
    <lineage>
        <taxon>Bacteria</taxon>
        <taxon>Bacillati</taxon>
        <taxon>Bacillota</taxon>
        <taxon>Bacilli</taxon>
        <taxon>Bacillales</taxon>
        <taxon>Thermoactinomycetaceae</taxon>
        <taxon>Kroppenstedtia</taxon>
    </lineage>
</organism>
<dbReference type="PROSITE" id="PS50893">
    <property type="entry name" value="ABC_TRANSPORTER_2"/>
    <property type="match status" value="1"/>
</dbReference>
<reference evidence="11" key="1">
    <citation type="submission" date="2017-01" db="EMBL/GenBank/DDBJ databases">
        <authorList>
            <person name="Varghese N."/>
            <person name="Submissions S."/>
        </authorList>
    </citation>
    <scope>NUCLEOTIDE SEQUENCE [LARGE SCALE GENOMIC DNA]</scope>
    <source>
        <strain evidence="11">DSM 45196</strain>
    </source>
</reference>
<evidence type="ECO:0000256" key="5">
    <source>
        <dbReference type="ARBA" id="ARBA00022741"/>
    </source>
</evidence>
<dbReference type="InterPro" id="IPR003593">
    <property type="entry name" value="AAA+_ATPase"/>
</dbReference>
<comment type="similarity">
    <text evidence="2">Belongs to the ABC transporter superfamily.</text>
</comment>
<dbReference type="PANTHER" id="PTHR43553:SF25">
    <property type="entry name" value="ABC-TYPE COBALT TRANSPORT SYSTEM, ATPASE COMPONENT"/>
    <property type="match status" value="1"/>
</dbReference>
<dbReference type="Pfam" id="PF00005">
    <property type="entry name" value="ABC_tran"/>
    <property type="match status" value="1"/>
</dbReference>
<evidence type="ECO:0000259" key="9">
    <source>
        <dbReference type="PROSITE" id="PS50893"/>
    </source>
</evidence>
<keyword evidence="5" id="KW-0547">Nucleotide-binding</keyword>
<dbReference type="Proteomes" id="UP000186795">
    <property type="component" value="Unassembled WGS sequence"/>
</dbReference>
<evidence type="ECO:0000256" key="4">
    <source>
        <dbReference type="ARBA" id="ARBA00022475"/>
    </source>
</evidence>
<accession>A0A1N7PKS4</accession>
<proteinExistence type="inferred from homology"/>
<dbReference type="GO" id="GO:0042626">
    <property type="term" value="F:ATPase-coupled transmembrane transporter activity"/>
    <property type="evidence" value="ECO:0007669"/>
    <property type="project" value="TreeGrafter"/>
</dbReference>
<dbReference type="FunFam" id="3.40.50.300:FF:000224">
    <property type="entry name" value="Energy-coupling factor transporter ATP-binding protein EcfA"/>
    <property type="match status" value="1"/>
</dbReference>
<evidence type="ECO:0000313" key="10">
    <source>
        <dbReference type="EMBL" id="SIT11166.1"/>
    </source>
</evidence>
<dbReference type="InterPro" id="IPR027417">
    <property type="entry name" value="P-loop_NTPase"/>
</dbReference>
<dbReference type="EMBL" id="FTOD01000013">
    <property type="protein sequence ID" value="SIT11166.1"/>
    <property type="molecule type" value="Genomic_DNA"/>
</dbReference>
<dbReference type="SMART" id="SM00382">
    <property type="entry name" value="AAA"/>
    <property type="match status" value="1"/>
</dbReference>
<evidence type="ECO:0000313" key="11">
    <source>
        <dbReference type="Proteomes" id="UP000186795"/>
    </source>
</evidence>
<keyword evidence="7" id="KW-1278">Translocase</keyword>
<dbReference type="GO" id="GO:0015087">
    <property type="term" value="F:cobalt ion transmembrane transporter activity"/>
    <property type="evidence" value="ECO:0007669"/>
    <property type="project" value="UniProtKB-ARBA"/>
</dbReference>
<dbReference type="SUPFAM" id="SSF52540">
    <property type="entry name" value="P-loop containing nucleoside triphosphate hydrolases"/>
    <property type="match status" value="1"/>
</dbReference>
<evidence type="ECO:0000256" key="1">
    <source>
        <dbReference type="ARBA" id="ARBA00004202"/>
    </source>
</evidence>
<dbReference type="AlphaFoldDB" id="A0A1N7PKS4"/>
<dbReference type="InterPro" id="IPR003439">
    <property type="entry name" value="ABC_transporter-like_ATP-bd"/>
</dbReference>
<dbReference type="GO" id="GO:0043190">
    <property type="term" value="C:ATP-binding cassette (ABC) transporter complex"/>
    <property type="evidence" value="ECO:0007669"/>
    <property type="project" value="TreeGrafter"/>
</dbReference>
<dbReference type="GO" id="GO:0016887">
    <property type="term" value="F:ATP hydrolysis activity"/>
    <property type="evidence" value="ECO:0007669"/>
    <property type="project" value="InterPro"/>
</dbReference>
<dbReference type="Gene3D" id="3.40.50.300">
    <property type="entry name" value="P-loop containing nucleotide triphosphate hydrolases"/>
    <property type="match status" value="1"/>
</dbReference>
<dbReference type="GO" id="GO:0005524">
    <property type="term" value="F:ATP binding"/>
    <property type="evidence" value="ECO:0007669"/>
    <property type="project" value="UniProtKB-KW"/>
</dbReference>
<keyword evidence="3" id="KW-0813">Transport</keyword>
<comment type="subcellular location">
    <subcellularLocation>
        <location evidence="1">Cell membrane</location>
        <topology evidence="1">Peripheral membrane protein</topology>
    </subcellularLocation>
</comment>
<dbReference type="CDD" id="cd03225">
    <property type="entry name" value="ABC_cobalt_CbiO_domain1"/>
    <property type="match status" value="1"/>
</dbReference>
<evidence type="ECO:0000256" key="6">
    <source>
        <dbReference type="ARBA" id="ARBA00022840"/>
    </source>
</evidence>
<keyword evidence="11" id="KW-1185">Reference proteome</keyword>
<evidence type="ECO:0000256" key="8">
    <source>
        <dbReference type="ARBA" id="ARBA00023136"/>
    </source>
</evidence>
<dbReference type="InterPro" id="IPR015856">
    <property type="entry name" value="ABC_transpr_CbiO/EcfA_su"/>
</dbReference>
<evidence type="ECO:0000256" key="3">
    <source>
        <dbReference type="ARBA" id="ARBA00022448"/>
    </source>
</evidence>
<keyword evidence="4" id="KW-1003">Cell membrane</keyword>
<dbReference type="PANTHER" id="PTHR43553">
    <property type="entry name" value="HEAVY METAL TRANSPORTER"/>
    <property type="match status" value="1"/>
</dbReference>
<protein>
    <submittedName>
        <fullName evidence="10">Energy-coupling factor transport system ATP-binding protein</fullName>
    </submittedName>
</protein>
<keyword evidence="6 10" id="KW-0067">ATP-binding</keyword>
<gene>
    <name evidence="10" type="ORF">SAMN05421790_11322</name>
</gene>